<dbReference type="EMBL" id="JAGJCF010000001">
    <property type="protein sequence ID" value="MBP0613992.1"/>
    <property type="molecule type" value="Genomic_DNA"/>
</dbReference>
<evidence type="ECO:0000313" key="3">
    <source>
        <dbReference type="Proteomes" id="UP000678276"/>
    </source>
</evidence>
<dbReference type="InterPro" id="IPR019734">
    <property type="entry name" value="TPR_rpt"/>
</dbReference>
<dbReference type="SUPFAM" id="SSF48452">
    <property type="entry name" value="TPR-like"/>
    <property type="match status" value="1"/>
</dbReference>
<keyword evidence="1" id="KW-0802">TPR repeat</keyword>
<dbReference type="PANTHER" id="PTHR43179">
    <property type="entry name" value="RHAMNOSYLTRANSFERASE WBBL"/>
    <property type="match status" value="1"/>
</dbReference>
<dbReference type="EC" id="2.4.-.-" evidence="2"/>
<organism evidence="2 3">
    <name type="scientific">Jiella mangrovi</name>
    <dbReference type="NCBI Taxonomy" id="2821407"/>
    <lineage>
        <taxon>Bacteria</taxon>
        <taxon>Pseudomonadati</taxon>
        <taxon>Pseudomonadota</taxon>
        <taxon>Alphaproteobacteria</taxon>
        <taxon>Hyphomicrobiales</taxon>
        <taxon>Aurantimonadaceae</taxon>
        <taxon>Jiella</taxon>
    </lineage>
</organism>
<dbReference type="SUPFAM" id="SSF53448">
    <property type="entry name" value="Nucleotide-diphospho-sugar transferases"/>
    <property type="match status" value="1"/>
</dbReference>
<evidence type="ECO:0000256" key="1">
    <source>
        <dbReference type="PROSITE-ProRule" id="PRU00339"/>
    </source>
</evidence>
<dbReference type="InterPro" id="IPR011990">
    <property type="entry name" value="TPR-like_helical_dom_sf"/>
</dbReference>
<dbReference type="Proteomes" id="UP000678276">
    <property type="component" value="Unassembled WGS sequence"/>
</dbReference>
<dbReference type="PROSITE" id="PS50005">
    <property type="entry name" value="TPR"/>
    <property type="match status" value="1"/>
</dbReference>
<dbReference type="Gene3D" id="3.90.550.10">
    <property type="entry name" value="Spore Coat Polysaccharide Biosynthesis Protein SpsA, Chain A"/>
    <property type="match status" value="1"/>
</dbReference>
<proteinExistence type="predicted"/>
<keyword evidence="3" id="KW-1185">Reference proteome</keyword>
<name>A0ABS4BB62_9HYPH</name>
<dbReference type="Pfam" id="PF13414">
    <property type="entry name" value="TPR_11"/>
    <property type="match status" value="1"/>
</dbReference>
<protein>
    <submittedName>
        <fullName evidence="2">Glycosyltransferase</fullName>
        <ecNumber evidence="2">2.4.-.-</ecNumber>
    </submittedName>
</protein>
<keyword evidence="2" id="KW-0808">Transferase</keyword>
<reference evidence="2 3" key="1">
    <citation type="submission" date="2021-04" db="EMBL/GenBank/DDBJ databases">
        <title>Whole genome sequence of Jiella sp. KSK16Y-1.</title>
        <authorList>
            <person name="Tuo L."/>
        </authorList>
    </citation>
    <scope>NUCLEOTIDE SEQUENCE [LARGE SCALE GENOMIC DNA]</scope>
    <source>
        <strain evidence="2 3">KSK16Y-1</strain>
    </source>
</reference>
<accession>A0ABS4BB62</accession>
<dbReference type="PANTHER" id="PTHR43179:SF7">
    <property type="entry name" value="RHAMNOSYLTRANSFERASE WBBL"/>
    <property type="match status" value="1"/>
</dbReference>
<dbReference type="Pfam" id="PF13641">
    <property type="entry name" value="Glyco_tranf_2_3"/>
    <property type="match status" value="1"/>
</dbReference>
<sequence length="815" mass="88549">MRGAGLTPKIRKIGSLVSKLVTSERAAATVASSPRTGTSPKPRSFDARKAVSWLRVGPRVASLVRRARALRDSGRQLEAAELYEAASKIAPWHVGFKVQCGNMLKDGGRLEDAMEWYQSALTDQPDHADTHLQIGHALKLSGRRSEALASYRRVLVIDPDNPHASWELIQAGEIEEQVRGISAQMTGHGLETMLSLSAEVEAMRRRLSEIAGELPDIASLTAFPASSYRLFRQLYDVPPQPPDPSAAPSEILVVADATGLDAEGLHRLVGSLVGQSLERWRAVLIGVDPALAVAVERLARVDGRLEMRMGASAEADSSPEWAHARQTPAETVVLLARVGALHRHALAWFSAAFAASEADVVTCDEEWILPGESEPTAFEARGRLDPDMLLSENSWGATIALRNETLERLDLSQDGGDASFTRSDLLLSAVRADASIGHVPLPLVSFVGAEDGRETAMRAARAGHRRAVERHLGLSGLSGRIDLAGGSADAALRVRWRPDAGAEKITVIVPTRDNVADCKAFVDSLFAQAARPEKLHCQIIDNGTTVAADLALLEELAEHPRVRVRRDDGAFNWSHVNNLGAEDSDTPLVVFANDDMLMRSAGWDETLRGLLAREDVGAVGAKLLYGDDTVQHAGVLFGWKGSVIHDGLYEPADRAGPSGRWTKTRRASAVTGAFLAMRRADFVRLGGFDARRLPVGYSDIDLCLRVREQGLAVVFTPDVTLYHHESKSRGLDHLDPERAARSRAERTGIEARWGKRLFSEEPTVSPIWIDATLPYRLISFPAPRKALDFIRLTASTDSRMIKSRAPAAAVHDVSG</sequence>
<dbReference type="SMART" id="SM00028">
    <property type="entry name" value="TPR"/>
    <property type="match status" value="3"/>
</dbReference>
<feature type="repeat" description="TPR" evidence="1">
    <location>
        <begin position="128"/>
        <end position="161"/>
    </location>
</feature>
<evidence type="ECO:0000313" key="2">
    <source>
        <dbReference type="EMBL" id="MBP0613992.1"/>
    </source>
</evidence>
<gene>
    <name evidence="2" type="ORF">J6595_00125</name>
</gene>
<dbReference type="Gene3D" id="1.25.40.10">
    <property type="entry name" value="Tetratricopeptide repeat domain"/>
    <property type="match status" value="1"/>
</dbReference>
<comment type="caution">
    <text evidence="2">The sequence shown here is derived from an EMBL/GenBank/DDBJ whole genome shotgun (WGS) entry which is preliminary data.</text>
</comment>
<dbReference type="GO" id="GO:0016757">
    <property type="term" value="F:glycosyltransferase activity"/>
    <property type="evidence" value="ECO:0007669"/>
    <property type="project" value="UniProtKB-KW"/>
</dbReference>
<dbReference type="InterPro" id="IPR029044">
    <property type="entry name" value="Nucleotide-diphossugar_trans"/>
</dbReference>
<keyword evidence="2" id="KW-0328">Glycosyltransferase</keyword>
<dbReference type="RefSeq" id="WP_209592407.1">
    <property type="nucleotide sequence ID" value="NZ_JAGJCF010000001.1"/>
</dbReference>